<feature type="compositionally biased region" description="Polar residues" evidence="1">
    <location>
        <begin position="15"/>
        <end position="28"/>
    </location>
</feature>
<dbReference type="EMBL" id="OC030874">
    <property type="protein sequence ID" value="CAD7269653.1"/>
    <property type="molecule type" value="Genomic_DNA"/>
</dbReference>
<protein>
    <submittedName>
        <fullName evidence="2">Uncharacterized protein</fullName>
    </submittedName>
</protein>
<accession>A0A7R9BAV3</accession>
<dbReference type="AlphaFoldDB" id="A0A7R9BAV3"/>
<reference evidence="2" key="1">
    <citation type="submission" date="2020-11" db="EMBL/GenBank/DDBJ databases">
        <authorList>
            <person name="Tran Van P."/>
        </authorList>
    </citation>
    <scope>NUCLEOTIDE SEQUENCE</scope>
</reference>
<feature type="region of interest" description="Disordered" evidence="1">
    <location>
        <begin position="1"/>
        <end position="28"/>
    </location>
</feature>
<name>A0A7R9BAV3_TIMSH</name>
<evidence type="ECO:0000313" key="2">
    <source>
        <dbReference type="EMBL" id="CAD7269653.1"/>
    </source>
</evidence>
<proteinExistence type="predicted"/>
<evidence type="ECO:0000256" key="1">
    <source>
        <dbReference type="SAM" id="MobiDB-lite"/>
    </source>
</evidence>
<sequence length="312" mass="35049">MAQQRGARALDRGPATSTTHHQQSRCSNAHTLAGETASGMEWNTRRHHKVNLRVVGWVYEPLLELEFSNGEEISTRSLEVLPENLEVEYLLLPNIMETGEVSNVRVEPNLMDMLQQILLATREQKVAASEQKAHKINMDTKFENLNTKFENLDVKLSTQIAILEVKLLSALTVGKSEKEVEVTKFKDVNGDCDTIVTISSQVDSWEEFVPQGCDNDDFEVTVPSVDVVVVIAHQVTDSGSDLGVNVESKQDQFTPSAERSKIRSSGELVYPSRWTALKEEGSMEPQWSFYCPHKEIDVVHNLLCQVSLLIIR</sequence>
<gene>
    <name evidence="2" type="ORF">TSIB3V08_LOCUS13653</name>
</gene>
<organism evidence="2">
    <name type="scientific">Timema shepardi</name>
    <name type="common">Walking stick</name>
    <dbReference type="NCBI Taxonomy" id="629360"/>
    <lineage>
        <taxon>Eukaryota</taxon>
        <taxon>Metazoa</taxon>
        <taxon>Ecdysozoa</taxon>
        <taxon>Arthropoda</taxon>
        <taxon>Hexapoda</taxon>
        <taxon>Insecta</taxon>
        <taxon>Pterygota</taxon>
        <taxon>Neoptera</taxon>
        <taxon>Polyneoptera</taxon>
        <taxon>Phasmatodea</taxon>
        <taxon>Timematodea</taxon>
        <taxon>Timematoidea</taxon>
        <taxon>Timematidae</taxon>
        <taxon>Timema</taxon>
    </lineage>
</organism>